<keyword evidence="2" id="KW-1185">Reference proteome</keyword>
<reference evidence="1 2" key="1">
    <citation type="journal article" date="2018" name="Sci. Rep.">
        <title>Genomic signatures of local adaptation to the degree of environmental predictability in rotifers.</title>
        <authorList>
            <person name="Franch-Gras L."/>
            <person name="Hahn C."/>
            <person name="Garcia-Roger E.M."/>
            <person name="Carmona M.J."/>
            <person name="Serra M."/>
            <person name="Gomez A."/>
        </authorList>
    </citation>
    <scope>NUCLEOTIDE SEQUENCE [LARGE SCALE GENOMIC DNA]</scope>
    <source>
        <strain evidence="1">HYR1</strain>
    </source>
</reference>
<dbReference type="AlphaFoldDB" id="A0A3M7RG14"/>
<dbReference type="EMBL" id="REGN01003520">
    <property type="protein sequence ID" value="RNA22185.1"/>
    <property type="molecule type" value="Genomic_DNA"/>
</dbReference>
<name>A0A3M7RG14_BRAPC</name>
<gene>
    <name evidence="1" type="ORF">BpHYR1_043063</name>
</gene>
<evidence type="ECO:0000313" key="2">
    <source>
        <dbReference type="Proteomes" id="UP000276133"/>
    </source>
</evidence>
<evidence type="ECO:0000313" key="1">
    <source>
        <dbReference type="EMBL" id="RNA22185.1"/>
    </source>
</evidence>
<sequence length="67" mass="7634">MLLIALSNETPFAFEVEKEIGNVTEKQLSIEIAHLRLYKGGRILSLDSILSTFWSLRRPESWIEGVS</sequence>
<accession>A0A3M7RG14</accession>
<dbReference type="Proteomes" id="UP000276133">
    <property type="component" value="Unassembled WGS sequence"/>
</dbReference>
<organism evidence="1 2">
    <name type="scientific">Brachionus plicatilis</name>
    <name type="common">Marine rotifer</name>
    <name type="synonym">Brachionus muelleri</name>
    <dbReference type="NCBI Taxonomy" id="10195"/>
    <lineage>
        <taxon>Eukaryota</taxon>
        <taxon>Metazoa</taxon>
        <taxon>Spiralia</taxon>
        <taxon>Gnathifera</taxon>
        <taxon>Rotifera</taxon>
        <taxon>Eurotatoria</taxon>
        <taxon>Monogononta</taxon>
        <taxon>Pseudotrocha</taxon>
        <taxon>Ploima</taxon>
        <taxon>Brachionidae</taxon>
        <taxon>Brachionus</taxon>
    </lineage>
</organism>
<proteinExistence type="predicted"/>
<protein>
    <submittedName>
        <fullName evidence="1">Uncharacterized protein</fullName>
    </submittedName>
</protein>
<comment type="caution">
    <text evidence="1">The sequence shown here is derived from an EMBL/GenBank/DDBJ whole genome shotgun (WGS) entry which is preliminary data.</text>
</comment>